<protein>
    <submittedName>
        <fullName evidence="1">Uncharacterized protein</fullName>
    </submittedName>
</protein>
<accession>A0A4R6X1T8</accession>
<dbReference type="AlphaFoldDB" id="A0A4R6X1T8"/>
<evidence type="ECO:0000313" key="2">
    <source>
        <dbReference type="Proteomes" id="UP000295729"/>
    </source>
</evidence>
<reference evidence="1 2" key="1">
    <citation type="submission" date="2019-03" db="EMBL/GenBank/DDBJ databases">
        <title>Genomic Encyclopedia of Type Strains, Phase IV (KMG-IV): sequencing the most valuable type-strain genomes for metagenomic binning, comparative biology and taxonomic classification.</title>
        <authorList>
            <person name="Goeker M."/>
        </authorList>
    </citation>
    <scope>NUCLEOTIDE SEQUENCE [LARGE SCALE GENOMIC DNA]</scope>
    <source>
        <strain evidence="1 2">DSM 5604</strain>
    </source>
</reference>
<sequence length="164" mass="18851">MVLYKMTDDTAILDKNATLPTLLARYHDLNLKAHSAFCYGEVVLADAYYQDAFRISLEMLRRFGGLSDVLKFSVEACLNCSKFCQWKEDSHQSNFLENTIVLLHEIINGEFDNSHKQKAMSAYVDLAYIASRLHGETHSRKAKSLVNEFRILWPTYSKTLVSFQ</sequence>
<gene>
    <name evidence="1" type="ORF">C8D85_3496</name>
</gene>
<dbReference type="Proteomes" id="UP000295729">
    <property type="component" value="Unassembled WGS sequence"/>
</dbReference>
<keyword evidence="2" id="KW-1185">Reference proteome</keyword>
<proteinExistence type="predicted"/>
<name>A0A4R6X1T8_9GAMM</name>
<comment type="caution">
    <text evidence="1">The sequence shown here is derived from an EMBL/GenBank/DDBJ whole genome shotgun (WGS) entry which is preliminary data.</text>
</comment>
<organism evidence="1 2">
    <name type="scientific">Marinomonas communis</name>
    <dbReference type="NCBI Taxonomy" id="28254"/>
    <lineage>
        <taxon>Bacteria</taxon>
        <taxon>Pseudomonadati</taxon>
        <taxon>Pseudomonadota</taxon>
        <taxon>Gammaproteobacteria</taxon>
        <taxon>Oceanospirillales</taxon>
        <taxon>Oceanospirillaceae</taxon>
        <taxon>Marinomonas</taxon>
    </lineage>
</organism>
<dbReference type="EMBL" id="SNZA01000007">
    <property type="protein sequence ID" value="TDR05959.1"/>
    <property type="molecule type" value="Genomic_DNA"/>
</dbReference>
<evidence type="ECO:0000313" key="1">
    <source>
        <dbReference type="EMBL" id="TDR05959.1"/>
    </source>
</evidence>